<proteinExistence type="predicted"/>
<protein>
    <recommendedName>
        <fullName evidence="1">Glycosyltransferase subfamily 4-like N-terminal domain-containing protein</fullName>
    </recommendedName>
</protein>
<gene>
    <name evidence="2" type="ORF">METZ01_LOCUS370069</name>
</gene>
<evidence type="ECO:0000259" key="1">
    <source>
        <dbReference type="Pfam" id="PF13439"/>
    </source>
</evidence>
<dbReference type="PANTHER" id="PTHR45947">
    <property type="entry name" value="SULFOQUINOVOSYL TRANSFERASE SQD2"/>
    <property type="match status" value="1"/>
</dbReference>
<dbReference type="InterPro" id="IPR050194">
    <property type="entry name" value="Glycosyltransferase_grp1"/>
</dbReference>
<name>A0A382T627_9ZZZZ</name>
<dbReference type="GO" id="GO:0016757">
    <property type="term" value="F:glycosyltransferase activity"/>
    <property type="evidence" value="ECO:0007669"/>
    <property type="project" value="TreeGrafter"/>
</dbReference>
<dbReference type="PANTHER" id="PTHR45947:SF3">
    <property type="entry name" value="SULFOQUINOVOSYL TRANSFERASE SQD2"/>
    <property type="match status" value="1"/>
</dbReference>
<feature type="domain" description="Glycosyltransferase subfamily 4-like N-terminal" evidence="1">
    <location>
        <begin position="19"/>
        <end position="185"/>
    </location>
</feature>
<evidence type="ECO:0000313" key="2">
    <source>
        <dbReference type="EMBL" id="SVD17215.1"/>
    </source>
</evidence>
<feature type="non-terminal residue" evidence="2">
    <location>
        <position position="246"/>
    </location>
</feature>
<sequence length="246" mass="28298">MENKTTGILIITPFFSPNIGGVETHLDDLVLELDRQGYLIFVQTYSPITSPTTDWSSKEKKGKNIFITRHRWFGKNLFHKLEKFPALDFLYLSPYLFFNSMIFMALNRQKINVIHAQGLNAGLIGILLKKFFRKKLIISLHAIYELNMGLITKKTISWILKNADVVLGMSQAVLKQFTKLKINPSTLQEYRYWINTEKFQPSDNLSAREQAGLKDQFTVLFVGRLLKKKGVILLAEVAAKLPEIQF</sequence>
<organism evidence="2">
    <name type="scientific">marine metagenome</name>
    <dbReference type="NCBI Taxonomy" id="408172"/>
    <lineage>
        <taxon>unclassified sequences</taxon>
        <taxon>metagenomes</taxon>
        <taxon>ecological metagenomes</taxon>
    </lineage>
</organism>
<accession>A0A382T627</accession>
<reference evidence="2" key="1">
    <citation type="submission" date="2018-05" db="EMBL/GenBank/DDBJ databases">
        <authorList>
            <person name="Lanie J.A."/>
            <person name="Ng W.-L."/>
            <person name="Kazmierczak K.M."/>
            <person name="Andrzejewski T.M."/>
            <person name="Davidsen T.M."/>
            <person name="Wayne K.J."/>
            <person name="Tettelin H."/>
            <person name="Glass J.I."/>
            <person name="Rusch D."/>
            <person name="Podicherti R."/>
            <person name="Tsui H.-C.T."/>
            <person name="Winkler M.E."/>
        </authorList>
    </citation>
    <scope>NUCLEOTIDE SEQUENCE</scope>
</reference>
<dbReference type="Pfam" id="PF13439">
    <property type="entry name" value="Glyco_transf_4"/>
    <property type="match status" value="1"/>
</dbReference>
<dbReference type="Gene3D" id="3.40.50.2000">
    <property type="entry name" value="Glycogen Phosphorylase B"/>
    <property type="match status" value="2"/>
</dbReference>
<dbReference type="EMBL" id="UINC01133970">
    <property type="protein sequence ID" value="SVD17215.1"/>
    <property type="molecule type" value="Genomic_DNA"/>
</dbReference>
<dbReference type="CDD" id="cd03801">
    <property type="entry name" value="GT4_PimA-like"/>
    <property type="match status" value="1"/>
</dbReference>
<dbReference type="AlphaFoldDB" id="A0A382T627"/>
<dbReference type="SUPFAM" id="SSF53756">
    <property type="entry name" value="UDP-Glycosyltransferase/glycogen phosphorylase"/>
    <property type="match status" value="1"/>
</dbReference>
<dbReference type="InterPro" id="IPR028098">
    <property type="entry name" value="Glyco_trans_4-like_N"/>
</dbReference>